<dbReference type="EC" id="2.7.11.1" evidence="1"/>
<dbReference type="CDD" id="cd14014">
    <property type="entry name" value="STKc_PknB_like"/>
    <property type="match status" value="1"/>
</dbReference>
<dbReference type="PANTHER" id="PTHR43289:SF6">
    <property type="entry name" value="SERINE_THREONINE-PROTEIN KINASE NEKL-3"/>
    <property type="match status" value="1"/>
</dbReference>
<name>A0A367XXY5_9MICO</name>
<feature type="transmembrane region" description="Helical" evidence="8">
    <location>
        <begin position="285"/>
        <end position="306"/>
    </location>
</feature>
<dbReference type="SUPFAM" id="SSF56112">
    <property type="entry name" value="Protein kinase-like (PK-like)"/>
    <property type="match status" value="1"/>
</dbReference>
<evidence type="ECO:0000259" key="9">
    <source>
        <dbReference type="PROSITE" id="PS50011"/>
    </source>
</evidence>
<keyword evidence="8" id="KW-0812">Transmembrane</keyword>
<dbReference type="InterPro" id="IPR017441">
    <property type="entry name" value="Protein_kinase_ATP_BS"/>
</dbReference>
<dbReference type="EMBL" id="QORO01000003">
    <property type="protein sequence ID" value="RCK58444.1"/>
    <property type="molecule type" value="Genomic_DNA"/>
</dbReference>
<comment type="caution">
    <text evidence="10">The sequence shown here is derived from an EMBL/GenBank/DDBJ whole genome shotgun (WGS) entry which is preliminary data.</text>
</comment>
<accession>A0A367XXY5</accession>
<sequence length="399" mass="42590">MSWKLAHFEVEAAIGVGSYATVHRATDERLGDTVAIKILAENHSLNPELRERFISEGRALRRVGGANVVAVYDIGESEKFQPYLVMEHADRGTLSSRVESLRKQGWKATTDDLLALARPLAAGVADIHRARLVHRDLSPGNILLSSRRVTPDSRPPSPVVRPEERLVLADLGMCKDLALGSGLTVAGGTAGFRPPEQDGPGVVDIRADIWAMSALIGWLAEGTSIPLALKRVLARGMHARPEKRHPNAREWLADVEQALAPPEPEPARPAEDPLPAKERPRRRRALVIVAAVLVVAALAGGLIAGLNLAGSPDPVSAVSGASIEIEGPDEIAVGERAEFTAVVEGATSWAWTLPNHRQVADEDSVEVTATGAGSAEIVLRAVAPDGTELEVRHDIRVSG</sequence>
<dbReference type="PROSITE" id="PS00107">
    <property type="entry name" value="PROTEIN_KINASE_ATP"/>
    <property type="match status" value="1"/>
</dbReference>
<dbReference type="GO" id="GO:0004674">
    <property type="term" value="F:protein serine/threonine kinase activity"/>
    <property type="evidence" value="ECO:0007669"/>
    <property type="project" value="UniProtKB-KW"/>
</dbReference>
<keyword evidence="6 7" id="KW-0067">ATP-binding</keyword>
<keyword evidence="4 7" id="KW-0547">Nucleotide-binding</keyword>
<gene>
    <name evidence="10" type="ORF">DTO57_09780</name>
</gene>
<keyword evidence="8" id="KW-1133">Transmembrane helix</keyword>
<keyword evidence="3" id="KW-0808">Transferase</keyword>
<evidence type="ECO:0000256" key="5">
    <source>
        <dbReference type="ARBA" id="ARBA00022777"/>
    </source>
</evidence>
<keyword evidence="2 10" id="KW-0723">Serine/threonine-protein kinase</keyword>
<evidence type="ECO:0000256" key="8">
    <source>
        <dbReference type="SAM" id="Phobius"/>
    </source>
</evidence>
<dbReference type="OrthoDB" id="9762169at2"/>
<dbReference type="RefSeq" id="WP_114118048.1">
    <property type="nucleotide sequence ID" value="NZ_BMHU01000002.1"/>
</dbReference>
<dbReference type="InterPro" id="IPR008266">
    <property type="entry name" value="Tyr_kinase_AS"/>
</dbReference>
<evidence type="ECO:0000256" key="6">
    <source>
        <dbReference type="ARBA" id="ARBA00022840"/>
    </source>
</evidence>
<dbReference type="PROSITE" id="PS00109">
    <property type="entry name" value="PROTEIN_KINASE_TYR"/>
    <property type="match status" value="1"/>
</dbReference>
<protein>
    <recommendedName>
        <fullName evidence="1">non-specific serine/threonine protein kinase</fullName>
        <ecNumber evidence="1">2.7.11.1</ecNumber>
    </recommendedName>
</protein>
<dbReference type="GO" id="GO:0005524">
    <property type="term" value="F:ATP binding"/>
    <property type="evidence" value="ECO:0007669"/>
    <property type="project" value="UniProtKB-UniRule"/>
</dbReference>
<evidence type="ECO:0000313" key="10">
    <source>
        <dbReference type="EMBL" id="RCK58444.1"/>
    </source>
</evidence>
<evidence type="ECO:0000256" key="4">
    <source>
        <dbReference type="ARBA" id="ARBA00022741"/>
    </source>
</evidence>
<dbReference type="AlphaFoldDB" id="A0A367XXY5"/>
<dbReference type="Pfam" id="PF00069">
    <property type="entry name" value="Pkinase"/>
    <property type="match status" value="1"/>
</dbReference>
<keyword evidence="11" id="KW-1185">Reference proteome</keyword>
<dbReference type="PANTHER" id="PTHR43289">
    <property type="entry name" value="MITOGEN-ACTIVATED PROTEIN KINASE KINASE KINASE 20-RELATED"/>
    <property type="match status" value="1"/>
</dbReference>
<keyword evidence="8" id="KW-0472">Membrane</keyword>
<reference evidence="10 11" key="1">
    <citation type="submission" date="2018-07" db="EMBL/GenBank/DDBJ databases">
        <title>Microbacterium endoborsara sp. nov., a novel actinobacterium isolated from Borszczowia aralocaspica.</title>
        <authorList>
            <person name="An D."/>
        </authorList>
    </citation>
    <scope>NUCLEOTIDE SEQUENCE [LARGE SCALE GENOMIC DNA]</scope>
    <source>
        <strain evidence="10 11">C1.15228</strain>
    </source>
</reference>
<keyword evidence="5 10" id="KW-0418">Kinase</keyword>
<organism evidence="10 11">
    <name type="scientific">Microbacterium sorbitolivorans</name>
    <dbReference type="NCBI Taxonomy" id="1867410"/>
    <lineage>
        <taxon>Bacteria</taxon>
        <taxon>Bacillati</taxon>
        <taxon>Actinomycetota</taxon>
        <taxon>Actinomycetes</taxon>
        <taxon>Micrococcales</taxon>
        <taxon>Microbacteriaceae</taxon>
        <taxon>Microbacterium</taxon>
    </lineage>
</organism>
<dbReference type="PROSITE" id="PS50011">
    <property type="entry name" value="PROTEIN_KINASE_DOM"/>
    <property type="match status" value="1"/>
</dbReference>
<dbReference type="Proteomes" id="UP000253508">
    <property type="component" value="Unassembled WGS sequence"/>
</dbReference>
<feature type="binding site" evidence="7">
    <location>
        <position position="37"/>
    </location>
    <ligand>
        <name>ATP</name>
        <dbReference type="ChEBI" id="CHEBI:30616"/>
    </ligand>
</feature>
<evidence type="ECO:0000256" key="1">
    <source>
        <dbReference type="ARBA" id="ARBA00012513"/>
    </source>
</evidence>
<dbReference type="Gene3D" id="1.10.510.10">
    <property type="entry name" value="Transferase(Phosphotransferase) domain 1"/>
    <property type="match status" value="1"/>
</dbReference>
<evidence type="ECO:0000256" key="2">
    <source>
        <dbReference type="ARBA" id="ARBA00022527"/>
    </source>
</evidence>
<evidence type="ECO:0000256" key="7">
    <source>
        <dbReference type="PROSITE-ProRule" id="PRU10141"/>
    </source>
</evidence>
<evidence type="ECO:0000313" key="11">
    <source>
        <dbReference type="Proteomes" id="UP000253508"/>
    </source>
</evidence>
<proteinExistence type="predicted"/>
<dbReference type="InterPro" id="IPR011009">
    <property type="entry name" value="Kinase-like_dom_sf"/>
</dbReference>
<feature type="domain" description="Protein kinase" evidence="9">
    <location>
        <begin position="8"/>
        <end position="282"/>
    </location>
</feature>
<dbReference type="InterPro" id="IPR000719">
    <property type="entry name" value="Prot_kinase_dom"/>
</dbReference>
<evidence type="ECO:0000256" key="3">
    <source>
        <dbReference type="ARBA" id="ARBA00022679"/>
    </source>
</evidence>